<evidence type="ECO:0000313" key="2">
    <source>
        <dbReference type="EMBL" id="KND94231.1"/>
    </source>
</evidence>
<dbReference type="Pfam" id="PF23151">
    <property type="entry name" value="NuiA_2"/>
    <property type="match status" value="1"/>
</dbReference>
<gene>
    <name evidence="2" type="ORF">TOPH_01057</name>
</gene>
<dbReference type="Proteomes" id="UP000036947">
    <property type="component" value="Unassembled WGS sequence"/>
</dbReference>
<dbReference type="OrthoDB" id="5366485at2759"/>
<reference evidence="2 3" key="1">
    <citation type="journal article" date="2015" name="BMC Genomics">
        <title>The genome of the truffle-parasite Tolypocladium ophioglossoides and the evolution of antifungal peptaibiotics.</title>
        <authorList>
            <person name="Quandt C.A."/>
            <person name="Bushley K.E."/>
            <person name="Spatafora J.W."/>
        </authorList>
    </citation>
    <scope>NUCLEOTIDE SEQUENCE [LARGE SCALE GENOMIC DNA]</scope>
    <source>
        <strain evidence="2 3">CBS 100239</strain>
    </source>
</reference>
<proteinExistence type="predicted"/>
<protein>
    <submittedName>
        <fullName evidence="2">Uncharacterized protein</fullName>
    </submittedName>
</protein>
<organism evidence="2 3">
    <name type="scientific">Tolypocladium ophioglossoides (strain CBS 100239)</name>
    <name type="common">Snaketongue truffleclub</name>
    <name type="synonym">Elaphocordyceps ophioglossoides</name>
    <dbReference type="NCBI Taxonomy" id="1163406"/>
    <lineage>
        <taxon>Eukaryota</taxon>
        <taxon>Fungi</taxon>
        <taxon>Dikarya</taxon>
        <taxon>Ascomycota</taxon>
        <taxon>Pezizomycotina</taxon>
        <taxon>Sordariomycetes</taxon>
        <taxon>Hypocreomycetidae</taxon>
        <taxon>Hypocreales</taxon>
        <taxon>Ophiocordycipitaceae</taxon>
        <taxon>Tolypocladium</taxon>
    </lineage>
</organism>
<evidence type="ECO:0000256" key="1">
    <source>
        <dbReference type="SAM" id="MobiDB-lite"/>
    </source>
</evidence>
<dbReference type="EMBL" id="LFRF01000002">
    <property type="protein sequence ID" value="KND94231.1"/>
    <property type="molecule type" value="Genomic_DNA"/>
</dbReference>
<feature type="region of interest" description="Disordered" evidence="1">
    <location>
        <begin position="39"/>
        <end position="59"/>
    </location>
</feature>
<evidence type="ECO:0000313" key="3">
    <source>
        <dbReference type="Proteomes" id="UP000036947"/>
    </source>
</evidence>
<dbReference type="Gene3D" id="3.40.1460.10">
    <property type="entry name" value="Nuclease A inhibitor-like"/>
    <property type="match status" value="1"/>
</dbReference>
<dbReference type="AlphaFoldDB" id="A0A0L0NJE9"/>
<dbReference type="InterPro" id="IPR056539">
    <property type="entry name" value="NuiA-like"/>
</dbReference>
<dbReference type="PANTHER" id="PTHR42093:SF1">
    <property type="match status" value="1"/>
</dbReference>
<sequence length="238" mass="26218">MYAGPQQLLLATARGTISPTSFARSSILLRAPLSITTTTTSSRLAAPATSPGAHHSLARRQGFSSSRLLGGRMASDDDYMAFLDKANKDLSEGQARARAERQETAKTATLKTVDDWSDVPKVVQDVCRNEVYVSEADEPFEVVSLKWHGKDGLPNEFEFAKLINHWAPESADVDILDPLDWDSPRGQYTKVIEAVREAGRGNDVRVYRVGRDHTRVEYWVVTSEEGRVVGAKALAIES</sequence>
<comment type="caution">
    <text evidence="2">The sequence shown here is derived from an EMBL/GenBank/DDBJ whole genome shotgun (WGS) entry which is preliminary data.</text>
</comment>
<name>A0A0L0NJE9_TOLOC</name>
<dbReference type="PANTHER" id="PTHR42093">
    <property type="match status" value="1"/>
</dbReference>
<keyword evidence="3" id="KW-1185">Reference proteome</keyword>
<accession>A0A0L0NJE9</accession>
<feature type="compositionally biased region" description="Low complexity" evidence="1">
    <location>
        <begin position="39"/>
        <end position="51"/>
    </location>
</feature>